<feature type="non-terminal residue" evidence="1">
    <location>
        <position position="1"/>
    </location>
</feature>
<gene>
    <name evidence="1" type="ORF">LCGC14_3151420</name>
</gene>
<proteinExistence type="predicted"/>
<dbReference type="InterPro" id="IPR052957">
    <property type="entry name" value="Auxin_embryo_med"/>
</dbReference>
<protein>
    <submittedName>
        <fullName evidence="1">Uncharacterized protein</fullName>
    </submittedName>
</protein>
<dbReference type="AlphaFoldDB" id="A0A0F8WI07"/>
<reference evidence="1" key="1">
    <citation type="journal article" date="2015" name="Nature">
        <title>Complex archaea that bridge the gap between prokaryotes and eukaryotes.</title>
        <authorList>
            <person name="Spang A."/>
            <person name="Saw J.H."/>
            <person name="Jorgensen S.L."/>
            <person name="Zaremba-Niedzwiedzka K."/>
            <person name="Martijn J."/>
            <person name="Lind A.E."/>
            <person name="van Eijk R."/>
            <person name="Schleper C."/>
            <person name="Guy L."/>
            <person name="Ettema T.J."/>
        </authorList>
    </citation>
    <scope>NUCLEOTIDE SEQUENCE</scope>
</reference>
<accession>A0A0F8WI07</accession>
<evidence type="ECO:0000313" key="1">
    <source>
        <dbReference type="EMBL" id="KKK47810.1"/>
    </source>
</evidence>
<comment type="caution">
    <text evidence="1">The sequence shown here is derived from an EMBL/GenBank/DDBJ whole genome shotgun (WGS) entry which is preliminary data.</text>
</comment>
<sequence>NSLVFAYFPIKSFGFKFIIHADFQTVTNREDLPEDNSWNLWLIKQLQSVMIAAIEDFKNDDNLKFQFYKYFPTKSEIELPFTSFIEDLYNNLRDYNCILSEDSKWEKPSKVKIINPKIRKLFPKPQDFHSIFDVDYKFVENRIISKESKNIFEELNIQEFSFHDLCRLLENYDWIKEQDKIWFLGLFKAFIEQYKKEIEVYDNVKLLKKLKIFKVQNGQVLSPAENKIYFKIADSNYGFERIFNILPKEFDNKEFELFFKRLGILELSTYEINDFIRKLYQSKKWVDFNEDFLTNIIIYLKDKYLDNQGGTKCQN</sequence>
<dbReference type="PANTHER" id="PTHR32387">
    <property type="entry name" value="WU:FJ29H11"/>
    <property type="match status" value="1"/>
</dbReference>
<dbReference type="EMBL" id="LAZR01069383">
    <property type="protein sequence ID" value="KKK47810.1"/>
    <property type="molecule type" value="Genomic_DNA"/>
</dbReference>
<organism evidence="1">
    <name type="scientific">marine sediment metagenome</name>
    <dbReference type="NCBI Taxonomy" id="412755"/>
    <lineage>
        <taxon>unclassified sequences</taxon>
        <taxon>metagenomes</taxon>
        <taxon>ecological metagenomes</taxon>
    </lineage>
</organism>
<dbReference type="PANTHER" id="PTHR32387:SF0">
    <property type="entry name" value="PROTEIN NO VEIN"/>
    <property type="match status" value="1"/>
</dbReference>
<name>A0A0F8WI07_9ZZZZ</name>